<dbReference type="PANTHER" id="PTHR11332:SF6">
    <property type="entry name" value="SECRETOGLOBIN FAMILY 1D MEMBER 4"/>
    <property type="match status" value="1"/>
</dbReference>
<sequence length="87" mass="9618">MRLILCLLLVVLAVCCYEANAAPVCYAVKRETFTFLLKSEAELKKNLENYNAPPEAVEAFLKGKRCADSTMSFLDKKSVAGVLSSLR</sequence>
<dbReference type="GeneID" id="101994645"/>
<keyword evidence="3 5" id="KW-0732">Signal</keyword>
<organism evidence="6 7">
    <name type="scientific">Microtus ochrogaster</name>
    <name type="common">Prairie vole</name>
    <dbReference type="NCBI Taxonomy" id="79684"/>
    <lineage>
        <taxon>Eukaryota</taxon>
        <taxon>Metazoa</taxon>
        <taxon>Chordata</taxon>
        <taxon>Craniata</taxon>
        <taxon>Vertebrata</taxon>
        <taxon>Euteleostomi</taxon>
        <taxon>Mammalia</taxon>
        <taxon>Eutheria</taxon>
        <taxon>Euarchontoglires</taxon>
        <taxon>Glires</taxon>
        <taxon>Rodentia</taxon>
        <taxon>Myomorpha</taxon>
        <taxon>Muroidea</taxon>
        <taxon>Cricetidae</taxon>
        <taxon>Arvicolinae</taxon>
        <taxon>Microtus</taxon>
    </lineage>
</organism>
<feature type="signal peptide" evidence="5">
    <location>
        <begin position="1"/>
        <end position="21"/>
    </location>
</feature>
<dbReference type="PANTHER" id="PTHR11332">
    <property type="entry name" value="SECRETOGLOBIN FAMILY 1D"/>
    <property type="match status" value="1"/>
</dbReference>
<proteinExistence type="inferred from homology"/>
<feature type="chain" id="PRO_5046766007" evidence="5">
    <location>
        <begin position="22"/>
        <end position="87"/>
    </location>
</feature>
<name>A0ABM0LNN0_MICOH</name>
<dbReference type="InterPro" id="IPR016126">
    <property type="entry name" value="Secretoglobin"/>
</dbReference>
<evidence type="ECO:0000313" key="7">
    <source>
        <dbReference type="RefSeq" id="XP_005369747.2"/>
    </source>
</evidence>
<evidence type="ECO:0000313" key="6">
    <source>
        <dbReference type="Proteomes" id="UP000694915"/>
    </source>
</evidence>
<reference evidence="7" key="1">
    <citation type="submission" date="2025-08" db="UniProtKB">
        <authorList>
            <consortium name="RefSeq"/>
        </authorList>
    </citation>
    <scope>IDENTIFICATION</scope>
</reference>
<evidence type="ECO:0000256" key="3">
    <source>
        <dbReference type="ARBA" id="ARBA00022729"/>
    </source>
</evidence>
<accession>A0ABM0LNN0</accession>
<dbReference type="Proteomes" id="UP000694915">
    <property type="component" value="Unplaced"/>
</dbReference>
<keyword evidence="6" id="KW-1185">Reference proteome</keyword>
<dbReference type="CDD" id="cd00633">
    <property type="entry name" value="Secretoglobin"/>
    <property type="match status" value="1"/>
</dbReference>
<dbReference type="Pfam" id="PF01099">
    <property type="entry name" value="Uteroglobin"/>
    <property type="match status" value="1"/>
</dbReference>
<dbReference type="Gene3D" id="1.20.920.50">
    <property type="match status" value="1"/>
</dbReference>
<dbReference type="PROSITE" id="PS51311">
    <property type="entry name" value="SCGB"/>
    <property type="match status" value="1"/>
</dbReference>
<dbReference type="InterPro" id="IPR053723">
    <property type="entry name" value="Secretoglobin_Domain_sf"/>
</dbReference>
<dbReference type="SUPFAM" id="SSF48201">
    <property type="entry name" value="Uteroglobin-like"/>
    <property type="match status" value="1"/>
</dbReference>
<evidence type="ECO:0000256" key="1">
    <source>
        <dbReference type="ARBA" id="ARBA00004613"/>
    </source>
</evidence>
<comment type="subcellular location">
    <subcellularLocation>
        <location evidence="1">Secreted</location>
    </subcellularLocation>
</comment>
<comment type="similarity">
    <text evidence="4">Belongs to the secretoglobin family. Lipophilin subfamily.</text>
</comment>
<dbReference type="InterPro" id="IPR035960">
    <property type="entry name" value="Secretoglobin_sf"/>
</dbReference>
<evidence type="ECO:0000256" key="5">
    <source>
        <dbReference type="SAM" id="SignalP"/>
    </source>
</evidence>
<protein>
    <submittedName>
        <fullName evidence="7">Prostatic steroid-binding protein C1-like</fullName>
    </submittedName>
</protein>
<dbReference type="RefSeq" id="XP_005369747.2">
    <property type="nucleotide sequence ID" value="XM_005369690.2"/>
</dbReference>
<gene>
    <name evidence="7" type="primary">LOC101994645</name>
</gene>
<evidence type="ECO:0000256" key="4">
    <source>
        <dbReference type="ARBA" id="ARBA00038364"/>
    </source>
</evidence>
<evidence type="ECO:0000256" key="2">
    <source>
        <dbReference type="ARBA" id="ARBA00022525"/>
    </source>
</evidence>
<keyword evidence="2" id="KW-0964">Secreted</keyword>